<protein>
    <submittedName>
        <fullName evidence="1">Uncharacterized protein</fullName>
    </submittedName>
</protein>
<evidence type="ECO:0000313" key="1">
    <source>
        <dbReference type="EMBL" id="JAH77020.1"/>
    </source>
</evidence>
<dbReference type="EMBL" id="GBXM01031557">
    <property type="protein sequence ID" value="JAH77020.1"/>
    <property type="molecule type" value="Transcribed_RNA"/>
</dbReference>
<dbReference type="AlphaFoldDB" id="A0A0E9VHW9"/>
<reference evidence="1" key="2">
    <citation type="journal article" date="2015" name="Fish Shellfish Immunol.">
        <title>Early steps in the European eel (Anguilla anguilla)-Vibrio vulnificus interaction in the gills: Role of the RtxA13 toxin.</title>
        <authorList>
            <person name="Callol A."/>
            <person name="Pajuelo D."/>
            <person name="Ebbesson L."/>
            <person name="Teles M."/>
            <person name="MacKenzie S."/>
            <person name="Amaro C."/>
        </authorList>
    </citation>
    <scope>NUCLEOTIDE SEQUENCE</scope>
</reference>
<proteinExistence type="predicted"/>
<organism evidence="1">
    <name type="scientific">Anguilla anguilla</name>
    <name type="common">European freshwater eel</name>
    <name type="synonym">Muraena anguilla</name>
    <dbReference type="NCBI Taxonomy" id="7936"/>
    <lineage>
        <taxon>Eukaryota</taxon>
        <taxon>Metazoa</taxon>
        <taxon>Chordata</taxon>
        <taxon>Craniata</taxon>
        <taxon>Vertebrata</taxon>
        <taxon>Euteleostomi</taxon>
        <taxon>Actinopterygii</taxon>
        <taxon>Neopterygii</taxon>
        <taxon>Teleostei</taxon>
        <taxon>Anguilliformes</taxon>
        <taxon>Anguillidae</taxon>
        <taxon>Anguilla</taxon>
    </lineage>
</organism>
<accession>A0A0E9VHW9</accession>
<name>A0A0E9VHW9_ANGAN</name>
<sequence length="41" mass="4447">MGGRPTPLAPSARGMEMCGPAINKLFCVLNQIYFAQTVLIH</sequence>
<reference evidence="1" key="1">
    <citation type="submission" date="2014-11" db="EMBL/GenBank/DDBJ databases">
        <authorList>
            <person name="Amaro Gonzalez C."/>
        </authorList>
    </citation>
    <scope>NUCLEOTIDE SEQUENCE</scope>
</reference>